<comment type="caution">
    <text evidence="1">The sequence shown here is derived from an EMBL/GenBank/DDBJ whole genome shotgun (WGS) entry which is preliminary data.</text>
</comment>
<dbReference type="AlphaFoldDB" id="A0A8H7E357"/>
<accession>A0A8H7E357</accession>
<dbReference type="Proteomes" id="UP000606974">
    <property type="component" value="Unassembled WGS sequence"/>
</dbReference>
<organism evidence="1 2">
    <name type="scientific">Endocarpon pusillum</name>
    <dbReference type="NCBI Taxonomy" id="364733"/>
    <lineage>
        <taxon>Eukaryota</taxon>
        <taxon>Fungi</taxon>
        <taxon>Dikarya</taxon>
        <taxon>Ascomycota</taxon>
        <taxon>Pezizomycotina</taxon>
        <taxon>Eurotiomycetes</taxon>
        <taxon>Chaetothyriomycetidae</taxon>
        <taxon>Verrucariales</taxon>
        <taxon>Verrucariaceae</taxon>
        <taxon>Endocarpon</taxon>
    </lineage>
</organism>
<proteinExistence type="predicted"/>
<dbReference type="EMBL" id="JAACFV010000087">
    <property type="protein sequence ID" value="KAF7506413.1"/>
    <property type="molecule type" value="Genomic_DNA"/>
</dbReference>
<reference evidence="1" key="1">
    <citation type="submission" date="2020-02" db="EMBL/GenBank/DDBJ databases">
        <authorList>
            <person name="Palmer J.M."/>
        </authorList>
    </citation>
    <scope>NUCLEOTIDE SEQUENCE</scope>
    <source>
        <strain evidence="1">EPUS1.4</strain>
        <tissue evidence="1">Thallus</tissue>
    </source>
</reference>
<sequence length="87" mass="10068">MKQVLRIHDNEYREPEPVRASIQLLKQVIADATDLKDRDQARKLRDALWSAMRAIEDGRQEKEIVYYETRVDPGGYVPELRGASEGI</sequence>
<evidence type="ECO:0000313" key="1">
    <source>
        <dbReference type="EMBL" id="KAF7506413.1"/>
    </source>
</evidence>
<name>A0A8H7E357_9EURO</name>
<gene>
    <name evidence="1" type="ORF">GJ744_011767</name>
</gene>
<evidence type="ECO:0000313" key="2">
    <source>
        <dbReference type="Proteomes" id="UP000606974"/>
    </source>
</evidence>
<keyword evidence="2" id="KW-1185">Reference proteome</keyword>
<protein>
    <submittedName>
        <fullName evidence="1">Uncharacterized protein</fullName>
    </submittedName>
</protein>